<feature type="coiled-coil region" evidence="2">
    <location>
        <begin position="486"/>
        <end position="579"/>
    </location>
</feature>
<dbReference type="Proteomes" id="UP001146120">
    <property type="component" value="Unassembled WGS sequence"/>
</dbReference>
<dbReference type="CDD" id="cd16649">
    <property type="entry name" value="mRING-HC-C3HC5_CGRF1-like"/>
    <property type="match status" value="1"/>
</dbReference>
<evidence type="ECO:0000313" key="4">
    <source>
        <dbReference type="EMBL" id="DBA00434.1"/>
    </source>
</evidence>
<comment type="caution">
    <text evidence="4">The sequence shown here is derived from an EMBL/GenBank/DDBJ whole genome shotgun (WGS) entry which is preliminary data.</text>
</comment>
<protein>
    <recommendedName>
        <fullName evidence="3">RING-type domain-containing protein</fullName>
    </recommendedName>
</protein>
<dbReference type="GO" id="GO:0003676">
    <property type="term" value="F:nucleic acid binding"/>
    <property type="evidence" value="ECO:0007669"/>
    <property type="project" value="InterPro"/>
</dbReference>
<dbReference type="GO" id="GO:0061630">
    <property type="term" value="F:ubiquitin protein ligase activity"/>
    <property type="evidence" value="ECO:0007669"/>
    <property type="project" value="TreeGrafter"/>
</dbReference>
<keyword evidence="1" id="KW-0479">Metal-binding</keyword>
<dbReference type="InterPro" id="IPR001841">
    <property type="entry name" value="Znf_RING"/>
</dbReference>
<keyword evidence="1" id="KW-0863">Zinc-finger</keyword>
<dbReference type="GO" id="GO:0016567">
    <property type="term" value="P:protein ubiquitination"/>
    <property type="evidence" value="ECO:0007669"/>
    <property type="project" value="TreeGrafter"/>
</dbReference>
<dbReference type="InterPro" id="IPR035979">
    <property type="entry name" value="RBD_domain_sf"/>
</dbReference>
<dbReference type="SUPFAM" id="SSF57850">
    <property type="entry name" value="RING/U-box"/>
    <property type="match status" value="1"/>
</dbReference>
<dbReference type="InterPro" id="IPR013083">
    <property type="entry name" value="Znf_RING/FYVE/PHD"/>
</dbReference>
<evidence type="ECO:0000256" key="1">
    <source>
        <dbReference type="PROSITE-ProRule" id="PRU00175"/>
    </source>
</evidence>
<name>A0AAV2Z4Z0_9STRA</name>
<dbReference type="PROSITE" id="PS50089">
    <property type="entry name" value="ZF_RING_2"/>
    <property type="match status" value="1"/>
</dbReference>
<accession>A0AAV2Z4Z0</accession>
<sequence>MGCEEEAAQVRAFHERRGRKEEMALLRDQDVSVQDDIQAMMAETQDLLSHVNHFLDGHASELRAGAGAGPVRSTAQAVTSRSLVNLGGDQSRSLREKPCSDAAKTIGSGRMNDDDACQEQLLPNQLEDEFVTAMPNENTNYEDNEEKEFVLQPTRAMPPPAELTNQQVNTSKVGALKVVLLDGLVRLGFRESVCLDALEASAQDICDLETECELAYVDIFIALVKAVSNAHAGLDRPDVHTHAVLGEELQRIESIESVEVGDNQPSDVNGLEEFKWPVFDMAQFEFGSARSDTCFDAVCVLVNLPKVSIERTEELMEVLSCHLFGMLADPVQVVISSVGVTGRTKGHAFVEFDDPIIARLCSRAIDGLVWGRGDGGRVRARLFRDYHVTSHAVASYPAEAYSVPEVEQQHIETEDNNQYFVDNVSVSDSYVSNEAQSIASIGVENDDDGWTTDGSLDSELLDADATASTPFLGATETKNRPWRAYCEELIARNHQIQQQSAFLRRRVVQLGHHNQKLHLLVDRLERDRDGLLFENDLLQAQMSGYEENERRQEIVLNDMLTLRKRLDKKERKCAQQKRMLEQHVRGFRQGHHMPLEGLRDMLQLHFNPLVLGARSFDDLKEWEQMLESTLAQVRAVKEEKAIEMQKLLDRRAEEQIETKLCVICLSSEKTILCLPCRHLCLCEECSNRDEVEKCPICRVEIVEMLLVYA</sequence>
<dbReference type="GO" id="GO:0006511">
    <property type="term" value="P:ubiquitin-dependent protein catabolic process"/>
    <property type="evidence" value="ECO:0007669"/>
    <property type="project" value="TreeGrafter"/>
</dbReference>
<dbReference type="Gene3D" id="3.30.40.10">
    <property type="entry name" value="Zinc/RING finger domain, C3HC4 (zinc finger)"/>
    <property type="match status" value="1"/>
</dbReference>
<keyword evidence="1" id="KW-0862">Zinc</keyword>
<keyword evidence="2" id="KW-0175">Coiled coil</keyword>
<dbReference type="PANTHER" id="PTHR22696:SF1">
    <property type="entry name" value="E3 UBIQUITIN-PROTEIN LIGASE RNF26"/>
    <property type="match status" value="1"/>
</dbReference>
<proteinExistence type="predicted"/>
<dbReference type="SUPFAM" id="SSF54928">
    <property type="entry name" value="RNA-binding domain, RBD"/>
    <property type="match status" value="1"/>
</dbReference>
<dbReference type="EMBL" id="DAKRPA010000064">
    <property type="protein sequence ID" value="DBA00434.1"/>
    <property type="molecule type" value="Genomic_DNA"/>
</dbReference>
<feature type="coiled-coil region" evidence="2">
    <location>
        <begin position="619"/>
        <end position="657"/>
    </location>
</feature>
<dbReference type="PANTHER" id="PTHR22696">
    <property type="entry name" value="E3 UBIQUITIN-PROTEIN LIGASE RNF26"/>
    <property type="match status" value="1"/>
</dbReference>
<dbReference type="GO" id="GO:0008270">
    <property type="term" value="F:zinc ion binding"/>
    <property type="evidence" value="ECO:0007669"/>
    <property type="project" value="UniProtKB-KW"/>
</dbReference>
<feature type="domain" description="RING-type" evidence="3">
    <location>
        <begin position="661"/>
        <end position="698"/>
    </location>
</feature>
<evidence type="ECO:0000256" key="2">
    <source>
        <dbReference type="SAM" id="Coils"/>
    </source>
</evidence>
<evidence type="ECO:0000259" key="3">
    <source>
        <dbReference type="PROSITE" id="PS50089"/>
    </source>
</evidence>
<evidence type="ECO:0000313" key="5">
    <source>
        <dbReference type="Proteomes" id="UP001146120"/>
    </source>
</evidence>
<keyword evidence="5" id="KW-1185">Reference proteome</keyword>
<gene>
    <name evidence="4" type="ORF">N0F65_012965</name>
</gene>
<dbReference type="Pfam" id="PF13920">
    <property type="entry name" value="zf-C3HC4_3"/>
    <property type="match status" value="1"/>
</dbReference>
<organism evidence="4 5">
    <name type="scientific">Lagenidium giganteum</name>
    <dbReference type="NCBI Taxonomy" id="4803"/>
    <lineage>
        <taxon>Eukaryota</taxon>
        <taxon>Sar</taxon>
        <taxon>Stramenopiles</taxon>
        <taxon>Oomycota</taxon>
        <taxon>Peronosporomycetes</taxon>
        <taxon>Pythiales</taxon>
        <taxon>Pythiaceae</taxon>
    </lineage>
</organism>
<dbReference type="AlphaFoldDB" id="A0AAV2Z4Z0"/>
<reference evidence="4" key="1">
    <citation type="submission" date="2022-11" db="EMBL/GenBank/DDBJ databases">
        <authorList>
            <person name="Morgan W.R."/>
            <person name="Tartar A."/>
        </authorList>
    </citation>
    <scope>NUCLEOTIDE SEQUENCE</scope>
    <source>
        <strain evidence="4">ARSEF 373</strain>
    </source>
</reference>
<reference evidence="4" key="2">
    <citation type="journal article" date="2023" name="Microbiol Resour">
        <title>Decontamination and Annotation of the Draft Genome Sequence of the Oomycete Lagenidium giganteum ARSEF 373.</title>
        <authorList>
            <person name="Morgan W.R."/>
            <person name="Tartar A."/>
        </authorList>
    </citation>
    <scope>NUCLEOTIDE SEQUENCE</scope>
    <source>
        <strain evidence="4">ARSEF 373</strain>
    </source>
</reference>